<dbReference type="Proteomes" id="UP001597231">
    <property type="component" value="Unassembled WGS sequence"/>
</dbReference>
<comment type="caution">
    <text evidence="2">The sequence shown here is derived from an EMBL/GenBank/DDBJ whole genome shotgun (WGS) entry which is preliminary data.</text>
</comment>
<reference evidence="3" key="1">
    <citation type="journal article" date="2019" name="Int. J. Syst. Evol. Microbiol.">
        <title>The Global Catalogue of Microorganisms (GCM) 10K type strain sequencing project: providing services to taxonomists for standard genome sequencing and annotation.</title>
        <authorList>
            <consortium name="The Broad Institute Genomics Platform"/>
            <consortium name="The Broad Institute Genome Sequencing Center for Infectious Disease"/>
            <person name="Wu L."/>
            <person name="Ma J."/>
        </authorList>
    </citation>
    <scope>NUCLEOTIDE SEQUENCE [LARGE SCALE GENOMIC DNA]</scope>
    <source>
        <strain evidence="3">CCUG 53915</strain>
    </source>
</reference>
<dbReference type="Pfam" id="PF00903">
    <property type="entry name" value="Glyoxalase"/>
    <property type="match status" value="1"/>
</dbReference>
<sequence length="116" mass="13350">MSTIENKIGTVFLPVSNIEESRDWYCRLLGIQRKGDIQFGHLYVIELEGVNLVLDQKIFQKTGPLQAPIFHLNAVDIEKAYNELRESNVEVTTTIQHGHWFNFKDPDGNEIMVCQC</sequence>
<organism evidence="2 3">
    <name type="scientific">Sporosarcina contaminans</name>
    <dbReference type="NCBI Taxonomy" id="633403"/>
    <lineage>
        <taxon>Bacteria</taxon>
        <taxon>Bacillati</taxon>
        <taxon>Bacillota</taxon>
        <taxon>Bacilli</taxon>
        <taxon>Bacillales</taxon>
        <taxon>Caryophanaceae</taxon>
        <taxon>Sporosarcina</taxon>
    </lineage>
</organism>
<dbReference type="InterPro" id="IPR029068">
    <property type="entry name" value="Glyas_Bleomycin-R_OHBP_Dase"/>
</dbReference>
<proteinExistence type="predicted"/>
<protein>
    <submittedName>
        <fullName evidence="2">VOC family protein</fullName>
    </submittedName>
</protein>
<evidence type="ECO:0000259" key="1">
    <source>
        <dbReference type="Pfam" id="PF00903"/>
    </source>
</evidence>
<dbReference type="RefSeq" id="WP_381481212.1">
    <property type="nucleotide sequence ID" value="NZ_JBHTLT010000099.1"/>
</dbReference>
<dbReference type="Gene3D" id="3.10.180.10">
    <property type="entry name" value="2,3-Dihydroxybiphenyl 1,2-Dioxygenase, domain 1"/>
    <property type="match status" value="1"/>
</dbReference>
<feature type="domain" description="Glyoxalase/fosfomycin resistance/dioxygenase" evidence="1">
    <location>
        <begin position="7"/>
        <end position="113"/>
    </location>
</feature>
<dbReference type="InterPro" id="IPR004360">
    <property type="entry name" value="Glyas_Fos-R_dOase_dom"/>
</dbReference>
<name>A0ABW3U1E9_9BACL</name>
<dbReference type="SUPFAM" id="SSF54593">
    <property type="entry name" value="Glyoxalase/Bleomycin resistance protein/Dihydroxybiphenyl dioxygenase"/>
    <property type="match status" value="1"/>
</dbReference>
<evidence type="ECO:0000313" key="3">
    <source>
        <dbReference type="Proteomes" id="UP001597231"/>
    </source>
</evidence>
<gene>
    <name evidence="2" type="ORF">ACFQ38_12435</name>
</gene>
<keyword evidence="3" id="KW-1185">Reference proteome</keyword>
<dbReference type="EMBL" id="JBHTLT010000099">
    <property type="protein sequence ID" value="MFD1205898.1"/>
    <property type="molecule type" value="Genomic_DNA"/>
</dbReference>
<evidence type="ECO:0000313" key="2">
    <source>
        <dbReference type="EMBL" id="MFD1205898.1"/>
    </source>
</evidence>
<accession>A0ABW3U1E9</accession>